<accession>A0ABY9I7S5</accession>
<dbReference type="Pfam" id="PF15575">
    <property type="entry name" value="Imm49"/>
    <property type="match status" value="1"/>
</dbReference>
<evidence type="ECO:0000313" key="1">
    <source>
        <dbReference type="EMBL" id="WLQ42536.1"/>
    </source>
</evidence>
<dbReference type="InterPro" id="IPR029074">
    <property type="entry name" value="Imm49"/>
</dbReference>
<dbReference type="RefSeq" id="WP_306089909.1">
    <property type="nucleotide sequence ID" value="NZ_CP120992.1"/>
</dbReference>
<sequence length="499" mass="53591">MNPDHTPDTDELLRGTYARLLPTESIAPEIAGSLRYARVVADGLVFVYALDRPTDVRILTDVDVERVGPEELGRAAYGNLMRLPVTHEEIPLDGTVLHSFYGDSHFVGSQALFLSAAVRQVTGDSLPDAGALVVMPSRHNLVYHPIADGTVADAVNALAAYALGAFEDAQGPLSPRLHWWHRGSLKPLTVIDEETRSLSVQPPPSLLGLMKGLVRLDRAGRLATRAAAEAPAPDLAELGRATAESTAGLARDPGIGPGDAFASAVAHAHARCATDPQAAKIGTWDAWATAVQLGSALFTGAQPQDCRLGEDLVVELPATPAAPPADARAWLDALYLAIACREGDRIHRLCQVPLEALRQDDSVDAYVLHWIDTLQAYFSEDHSMDGVVEKLVATMEASGPDHVTHAPMEFVNAVDYQPIALFHRLVARDHDTFAKTLGEALAEHRAHWGGSAAPRAHVALGPLAIASLAFDYGFPIDPAQSHLPQFLLNRERIEEIPSP</sequence>
<name>A0ABY9I7S5_9ACTN</name>
<gene>
    <name evidence="1" type="ORF">P8A22_22860</name>
</gene>
<organism evidence="1 2">
    <name type="scientific">Streptomyces laculatispora</name>
    <dbReference type="NCBI Taxonomy" id="887464"/>
    <lineage>
        <taxon>Bacteria</taxon>
        <taxon>Bacillati</taxon>
        <taxon>Actinomycetota</taxon>
        <taxon>Actinomycetes</taxon>
        <taxon>Kitasatosporales</taxon>
        <taxon>Streptomycetaceae</taxon>
        <taxon>Streptomyces</taxon>
    </lineage>
</organism>
<reference evidence="1 2" key="1">
    <citation type="submission" date="2023-03" db="EMBL/GenBank/DDBJ databases">
        <title>Isolation and description of six Streptomyces strains from soil environments, able to metabolize different microbial glucans.</title>
        <authorList>
            <person name="Widen T."/>
            <person name="Larsbrink J."/>
        </authorList>
    </citation>
    <scope>NUCLEOTIDE SEQUENCE [LARGE SCALE GENOMIC DNA]</scope>
    <source>
        <strain evidence="1 2">Mut2</strain>
    </source>
</reference>
<evidence type="ECO:0000313" key="2">
    <source>
        <dbReference type="Proteomes" id="UP001229952"/>
    </source>
</evidence>
<dbReference type="Proteomes" id="UP001229952">
    <property type="component" value="Chromosome"/>
</dbReference>
<keyword evidence="2" id="KW-1185">Reference proteome</keyword>
<protein>
    <submittedName>
        <fullName evidence="1">Immunity 49 family protein</fullName>
    </submittedName>
</protein>
<proteinExistence type="predicted"/>
<dbReference type="EMBL" id="CP120992">
    <property type="protein sequence ID" value="WLQ42536.1"/>
    <property type="molecule type" value="Genomic_DNA"/>
</dbReference>